<dbReference type="KEGG" id="cad:Curi_c20280"/>
<sequence>MKIFGDYHTHTVYSHGKGTIRDNVESAIKKGLKEIAICDHGPDHMFFGVKKENFKKMRQEIDELNDEYKNIKILLGVEANVISFEGEIDVDDEILRLIDILLVGFHFGSRPKTLKDAYNMYIFNKVLSKSRIIRKKSRYLNTKALINAINNYNIDLITHPGAKVNIDTIELARAAVKRGTALEINSSHGYLTVDGIKAAMNENVNFMINSDAHTKERVGDVQSGINRAIEAGLNKNQIINIEK</sequence>
<dbReference type="SUPFAM" id="SSF89550">
    <property type="entry name" value="PHP domain-like"/>
    <property type="match status" value="1"/>
</dbReference>
<dbReference type="AlphaFoldDB" id="K0B1P3"/>
<dbReference type="Gene3D" id="3.20.20.140">
    <property type="entry name" value="Metal-dependent hydrolases"/>
    <property type="match status" value="1"/>
</dbReference>
<dbReference type="STRING" id="1128398.Curi_c20280"/>
<dbReference type="eggNOG" id="COG1387">
    <property type="taxonomic scope" value="Bacteria"/>
</dbReference>
<dbReference type="PANTHER" id="PTHR36928:SF1">
    <property type="entry name" value="PHOSPHATASE YCDX-RELATED"/>
    <property type="match status" value="1"/>
</dbReference>
<dbReference type="PATRIC" id="fig|1128398.3.peg.2090"/>
<dbReference type="RefSeq" id="WP_014968168.1">
    <property type="nucleotide sequence ID" value="NC_018664.1"/>
</dbReference>
<dbReference type="InterPro" id="IPR050243">
    <property type="entry name" value="PHP_phosphatase"/>
</dbReference>
<dbReference type="HOGENOM" id="CLU_061999_1_0_9"/>
<dbReference type="GO" id="GO:0005829">
    <property type="term" value="C:cytosol"/>
    <property type="evidence" value="ECO:0007669"/>
    <property type="project" value="TreeGrafter"/>
</dbReference>
<feature type="coiled-coil region" evidence="1">
    <location>
        <begin position="47"/>
        <end position="74"/>
    </location>
</feature>
<keyword evidence="1" id="KW-0175">Coiled coil</keyword>
<dbReference type="SMART" id="SM00481">
    <property type="entry name" value="POLIIIAc"/>
    <property type="match status" value="1"/>
</dbReference>
<protein>
    <submittedName>
        <fullName evidence="3">PHP domain-containing protein</fullName>
    </submittedName>
</protein>
<organism evidence="3 4">
    <name type="scientific">Gottschalkia acidurici (strain ATCC 7906 / DSM 604 / BCRC 14475 / CIP 104303 / KCTC 5404 / NCIMB 10678 / 9a)</name>
    <name type="common">Clostridium acidurici</name>
    <dbReference type="NCBI Taxonomy" id="1128398"/>
    <lineage>
        <taxon>Bacteria</taxon>
        <taxon>Bacillati</taxon>
        <taxon>Bacillota</taxon>
        <taxon>Tissierellia</taxon>
        <taxon>Tissierellales</taxon>
        <taxon>Gottschalkiaceae</taxon>
        <taxon>Gottschalkia</taxon>
    </lineage>
</organism>
<dbReference type="Pfam" id="PF02811">
    <property type="entry name" value="PHP"/>
    <property type="match status" value="1"/>
</dbReference>
<evidence type="ECO:0000256" key="1">
    <source>
        <dbReference type="SAM" id="Coils"/>
    </source>
</evidence>
<dbReference type="PANTHER" id="PTHR36928">
    <property type="entry name" value="PHOSPHATASE YCDX-RELATED"/>
    <property type="match status" value="1"/>
</dbReference>
<dbReference type="InterPro" id="IPR003141">
    <property type="entry name" value="Pol/His_phosphatase_N"/>
</dbReference>
<dbReference type="Proteomes" id="UP000006094">
    <property type="component" value="Chromosome"/>
</dbReference>
<name>K0B1P3_GOTA9</name>
<keyword evidence="4" id="KW-1185">Reference proteome</keyword>
<dbReference type="GO" id="GO:0042578">
    <property type="term" value="F:phosphoric ester hydrolase activity"/>
    <property type="evidence" value="ECO:0007669"/>
    <property type="project" value="TreeGrafter"/>
</dbReference>
<evidence type="ECO:0000259" key="2">
    <source>
        <dbReference type="SMART" id="SM00481"/>
    </source>
</evidence>
<dbReference type="EMBL" id="CP003326">
    <property type="protein sequence ID" value="AFS79032.1"/>
    <property type="molecule type" value="Genomic_DNA"/>
</dbReference>
<dbReference type="OrthoDB" id="9808747at2"/>
<dbReference type="InterPro" id="IPR004013">
    <property type="entry name" value="PHP_dom"/>
</dbReference>
<reference evidence="3 4" key="1">
    <citation type="journal article" date="2012" name="PLoS ONE">
        <title>The purine-utilizing bacterium Clostridium acidurici 9a: a genome-guided metabolic reconsideration.</title>
        <authorList>
            <person name="Hartwich K."/>
            <person name="Poehlein A."/>
            <person name="Daniel R."/>
        </authorList>
    </citation>
    <scope>NUCLEOTIDE SEQUENCE [LARGE SCALE GENOMIC DNA]</scope>
    <source>
        <strain evidence="4">ATCC 7906 / DSM 604 / BCRC 14475 / CIP 104303 / KCTC 5404 / NCIMB 10678 / 9a</strain>
    </source>
</reference>
<accession>K0B1P3</accession>
<proteinExistence type="predicted"/>
<dbReference type="InterPro" id="IPR016195">
    <property type="entry name" value="Pol/histidinol_Pase-like"/>
</dbReference>
<evidence type="ECO:0000313" key="3">
    <source>
        <dbReference type="EMBL" id="AFS79032.1"/>
    </source>
</evidence>
<dbReference type="GO" id="GO:0008270">
    <property type="term" value="F:zinc ion binding"/>
    <property type="evidence" value="ECO:0007669"/>
    <property type="project" value="TreeGrafter"/>
</dbReference>
<gene>
    <name evidence="3" type="ordered locus">Curi_c20280</name>
</gene>
<evidence type="ECO:0000313" key="4">
    <source>
        <dbReference type="Proteomes" id="UP000006094"/>
    </source>
</evidence>
<feature type="domain" description="Polymerase/histidinol phosphatase N-terminal" evidence="2">
    <location>
        <begin position="5"/>
        <end position="83"/>
    </location>
</feature>